<name>A0A811JTP9_9BILA</name>
<dbReference type="AlphaFoldDB" id="A0A811JTP9"/>
<comment type="caution">
    <text evidence="2">The sequence shown here is derived from an EMBL/GenBank/DDBJ whole genome shotgun (WGS) entry which is preliminary data.</text>
</comment>
<proteinExistence type="predicted"/>
<dbReference type="EMBL" id="CAJFCW020000001">
    <property type="protein sequence ID" value="CAG9082468.1"/>
    <property type="molecule type" value="Genomic_DNA"/>
</dbReference>
<reference evidence="2" key="1">
    <citation type="submission" date="2020-09" db="EMBL/GenBank/DDBJ databases">
        <authorList>
            <person name="Kikuchi T."/>
        </authorList>
    </citation>
    <scope>NUCLEOTIDE SEQUENCE</scope>
    <source>
        <strain evidence="2">SH1</strain>
    </source>
</reference>
<evidence type="ECO:0000313" key="3">
    <source>
        <dbReference type="Proteomes" id="UP000614601"/>
    </source>
</evidence>
<feature type="transmembrane region" description="Helical" evidence="1">
    <location>
        <begin position="76"/>
        <end position="95"/>
    </location>
</feature>
<protein>
    <submittedName>
        <fullName evidence="2">Uncharacterized protein</fullName>
    </submittedName>
</protein>
<feature type="transmembrane region" description="Helical" evidence="1">
    <location>
        <begin position="141"/>
        <end position="166"/>
    </location>
</feature>
<evidence type="ECO:0000256" key="1">
    <source>
        <dbReference type="SAM" id="Phobius"/>
    </source>
</evidence>
<keyword evidence="1" id="KW-0472">Membrane</keyword>
<keyword evidence="3" id="KW-1185">Reference proteome</keyword>
<gene>
    <name evidence="2" type="ORF">BOKJ2_LOCUS1294</name>
</gene>
<evidence type="ECO:0000313" key="2">
    <source>
        <dbReference type="EMBL" id="CAD5206610.1"/>
    </source>
</evidence>
<feature type="transmembrane region" description="Helical" evidence="1">
    <location>
        <begin position="7"/>
        <end position="25"/>
    </location>
</feature>
<dbReference type="EMBL" id="CAJFDH010000001">
    <property type="protein sequence ID" value="CAD5206610.1"/>
    <property type="molecule type" value="Genomic_DNA"/>
</dbReference>
<keyword evidence="1" id="KW-1133">Transmembrane helix</keyword>
<dbReference type="Proteomes" id="UP000783686">
    <property type="component" value="Unassembled WGS sequence"/>
</dbReference>
<dbReference type="OrthoDB" id="10426033at2759"/>
<dbReference type="Proteomes" id="UP000614601">
    <property type="component" value="Unassembled WGS sequence"/>
</dbReference>
<accession>A0A811JTP9</accession>
<organism evidence="2 3">
    <name type="scientific">Bursaphelenchus okinawaensis</name>
    <dbReference type="NCBI Taxonomy" id="465554"/>
    <lineage>
        <taxon>Eukaryota</taxon>
        <taxon>Metazoa</taxon>
        <taxon>Ecdysozoa</taxon>
        <taxon>Nematoda</taxon>
        <taxon>Chromadorea</taxon>
        <taxon>Rhabditida</taxon>
        <taxon>Tylenchina</taxon>
        <taxon>Tylenchomorpha</taxon>
        <taxon>Aphelenchoidea</taxon>
        <taxon>Aphelenchoididae</taxon>
        <taxon>Bursaphelenchus</taxon>
    </lineage>
</organism>
<keyword evidence="1" id="KW-0812">Transmembrane</keyword>
<sequence length="211" mass="24281">MRASVGLFYGQAAFCLLQCLLILLTDQTCTTLPGTNCTAASFGNLTLSREIHHCFKIDTEKGWECILNSCDRLGRLNLWVLMNMLFNLVSFAVYVCLPKFNFYTTLIHVFCEVLCRGWLVLDAWCLYSDWYSPWQLDFQPAFPMAVIFMSWIHLLCCVTVSLAFYWDQKEIEVLTIVKSGVYRVNEDNDGFVSELQHKPIFRANDVDVSHA</sequence>